<keyword evidence="5 10" id="KW-0547">Nucleotide-binding</keyword>
<evidence type="ECO:0000256" key="8">
    <source>
        <dbReference type="ARBA" id="ARBA00023239"/>
    </source>
</evidence>
<feature type="binding site" evidence="10">
    <location>
        <position position="218"/>
    </location>
    <ligand>
        <name>ATP</name>
        <dbReference type="ChEBI" id="CHEBI:30616"/>
    </ligand>
</feature>
<dbReference type="PANTHER" id="PTHR30031">
    <property type="entry name" value="PHOSPHOENOLPYRUVATE CARBOXYKINASE ATP"/>
    <property type="match status" value="1"/>
</dbReference>
<feature type="binding site" evidence="10">
    <location>
        <position position="339"/>
    </location>
    <ligand>
        <name>ATP</name>
        <dbReference type="ChEBI" id="CHEBI:30616"/>
    </ligand>
</feature>
<feature type="binding site" evidence="10">
    <location>
        <position position="78"/>
    </location>
    <ligand>
        <name>substrate</name>
    </ligand>
</feature>
<dbReference type="EMBL" id="JBFRYB010000001">
    <property type="protein sequence ID" value="MEX1664309.1"/>
    <property type="molecule type" value="Genomic_DNA"/>
</dbReference>
<dbReference type="Gene3D" id="2.170.8.10">
    <property type="entry name" value="Phosphoenolpyruvate Carboxykinase, domain 2"/>
    <property type="match status" value="1"/>
</dbReference>
<evidence type="ECO:0000256" key="6">
    <source>
        <dbReference type="ARBA" id="ARBA00022793"/>
    </source>
</evidence>
<comment type="subunit">
    <text evidence="10">Monomer.</text>
</comment>
<organism evidence="11 12">
    <name type="scientific">Zhongshania arctica</name>
    <dbReference type="NCBI Taxonomy" id="3238302"/>
    <lineage>
        <taxon>Bacteria</taxon>
        <taxon>Pseudomonadati</taxon>
        <taxon>Pseudomonadota</taxon>
        <taxon>Gammaproteobacteria</taxon>
        <taxon>Cellvibrionales</taxon>
        <taxon>Spongiibacteraceae</taxon>
        <taxon>Zhongshania</taxon>
    </lineage>
</organism>
<evidence type="ECO:0000256" key="10">
    <source>
        <dbReference type="HAMAP-Rule" id="MF_00453"/>
    </source>
</evidence>
<evidence type="ECO:0000313" key="12">
    <source>
        <dbReference type="Proteomes" id="UP001557484"/>
    </source>
</evidence>
<protein>
    <recommendedName>
        <fullName evidence="3 10">Phosphoenolpyruvate carboxykinase (ATP)</fullName>
        <shortName evidence="10">PCK</shortName>
        <shortName evidence="10">PEP carboxykinase</shortName>
        <shortName evidence="10">PEPCK</shortName>
        <ecNumber evidence="3 10">4.1.1.49</ecNumber>
    </recommendedName>
</protein>
<evidence type="ECO:0000256" key="3">
    <source>
        <dbReference type="ARBA" id="ARBA00012363"/>
    </source>
</evidence>
<evidence type="ECO:0000256" key="1">
    <source>
        <dbReference type="ARBA" id="ARBA00004742"/>
    </source>
</evidence>
<comment type="caution">
    <text evidence="11">The sequence shown here is derived from an EMBL/GenBank/DDBJ whole genome shotgun (WGS) entry which is preliminary data.</text>
</comment>
<keyword evidence="10" id="KW-0464">Manganese</keyword>
<feature type="binding site" evidence="10">
    <location>
        <position position="339"/>
    </location>
    <ligand>
        <name>substrate</name>
    </ligand>
</feature>
<comment type="catalytic activity">
    <reaction evidence="9 10">
        <text>oxaloacetate + ATP = phosphoenolpyruvate + ADP + CO2</text>
        <dbReference type="Rhea" id="RHEA:18617"/>
        <dbReference type="ChEBI" id="CHEBI:16452"/>
        <dbReference type="ChEBI" id="CHEBI:16526"/>
        <dbReference type="ChEBI" id="CHEBI:30616"/>
        <dbReference type="ChEBI" id="CHEBI:58702"/>
        <dbReference type="ChEBI" id="CHEBI:456216"/>
        <dbReference type="EC" id="4.1.1.49"/>
    </reaction>
</comment>
<comment type="caution">
    <text evidence="10">Lacks conserved residue(s) required for the propagation of feature annotation.</text>
</comment>
<comment type="subcellular location">
    <subcellularLocation>
        <location evidence="10">Cytoplasm</location>
    </subcellularLocation>
</comment>
<dbReference type="NCBIfam" id="NF006823">
    <property type="entry name" value="PRK09344.1-5"/>
    <property type="match status" value="1"/>
</dbReference>
<dbReference type="InterPro" id="IPR013035">
    <property type="entry name" value="PEP_carboxykinase_C"/>
</dbReference>
<dbReference type="InterPro" id="IPR008210">
    <property type="entry name" value="PEP_carboxykinase_N"/>
</dbReference>
<dbReference type="InterPro" id="IPR001272">
    <property type="entry name" value="PEP_carboxykinase_ATP"/>
</dbReference>
<feature type="binding site" evidence="10">
    <location>
        <position position="218"/>
    </location>
    <ligand>
        <name>Mn(2+)</name>
        <dbReference type="ChEBI" id="CHEBI:29035"/>
    </ligand>
</feature>
<gene>
    <name evidence="10" type="primary">pckA</name>
    <name evidence="11" type="ORF">AB4875_02350</name>
</gene>
<dbReference type="Proteomes" id="UP001557484">
    <property type="component" value="Unassembled WGS sequence"/>
</dbReference>
<keyword evidence="10" id="KW-0963">Cytoplasm</keyword>
<dbReference type="NCBIfam" id="NF006820">
    <property type="entry name" value="PRK09344.1-2"/>
    <property type="match status" value="1"/>
</dbReference>
<dbReference type="Pfam" id="PF01293">
    <property type="entry name" value="PEPCK_ATP"/>
    <property type="match status" value="1"/>
</dbReference>
<dbReference type="PROSITE" id="PS00532">
    <property type="entry name" value="PEPCK_ATP"/>
    <property type="match status" value="1"/>
</dbReference>
<keyword evidence="8 10" id="KW-0456">Lyase</keyword>
<keyword evidence="12" id="KW-1185">Reference proteome</keyword>
<evidence type="ECO:0000256" key="7">
    <source>
        <dbReference type="ARBA" id="ARBA00022840"/>
    </source>
</evidence>
<dbReference type="NCBIfam" id="TIGR00224">
    <property type="entry name" value="pckA"/>
    <property type="match status" value="1"/>
</dbReference>
<dbReference type="SUPFAM" id="SSF53795">
    <property type="entry name" value="PEP carboxykinase-like"/>
    <property type="match status" value="1"/>
</dbReference>
<comment type="cofactor">
    <cofactor evidence="10">
        <name>Mn(2+)</name>
        <dbReference type="ChEBI" id="CHEBI:29035"/>
    </cofactor>
    <text evidence="10">Binds 1 Mn(2+) ion per subunit.</text>
</comment>
<dbReference type="GO" id="GO:0004612">
    <property type="term" value="F:phosphoenolpyruvate carboxykinase (ATP) activity"/>
    <property type="evidence" value="ECO:0007669"/>
    <property type="project" value="UniProtKB-EC"/>
</dbReference>
<feature type="binding site" evidence="10">
    <location>
        <position position="218"/>
    </location>
    <ligand>
        <name>substrate</name>
    </ligand>
</feature>
<feature type="binding site" evidence="10">
    <location>
        <position position="237"/>
    </location>
    <ligand>
        <name>ATP</name>
        <dbReference type="ChEBI" id="CHEBI:30616"/>
    </ligand>
</feature>
<keyword evidence="6 10" id="KW-0210">Decarboxylase</keyword>
<dbReference type="PIRSF" id="PIRSF006294">
    <property type="entry name" value="PEP_crbxkin"/>
    <property type="match status" value="1"/>
</dbReference>
<feature type="binding site" evidence="10">
    <location>
        <position position="468"/>
    </location>
    <ligand>
        <name>ATP</name>
        <dbReference type="ChEBI" id="CHEBI:30616"/>
    </ligand>
</feature>
<sequence>MQPQIISQNGGSICSPTPLLDLGCSQDYVTGIQRMSAETTIYKDLTPAQLIEQALSRGEGQLADSGALVVTTGKRTGRSPGDRYIVQEPSTSDSIDWTSVNRPFEAAKFDALWDRVEDYLADHDSFVSNLHVGAHEDHYIPVVVNTQTAWQGLFGRNMFVRPSKYNPKAKEEWTIINCAGFVCEPERDGTNSDGCVIINFAQRKVLLAGMRYAGEMKKAMFSVQNFLLPEKDVMPMHCSANVDESGNTTLFFGLSGTGKTTLSADPSCYLIGDDEHGWAKGSVFNIEGGCYAKTINLSQQNEPIIWDAIRFGSIVENVVIDEHSRHADYDDTSLTENGRCCYPLENVDKRVIENAAGEPKTVIFLTCDVSGVIPPISILSKEAAAFHFLSGYTARVGSTELGAEAGIHPTFSTCFGAPFMPRAAGEYAELLMKRIDDFESQVYLVNTGWTGGSGAAGGTGSRFPIPVTRAVVAAAQNGLLIGAETETLEALNLTIPKSIPGVDDKYVNPRKAWGDDSAYDAEASKLAKLFQKNITNFDVSDAIIAAGPKG</sequence>
<feature type="binding site" evidence="10">
    <location>
        <position position="274"/>
    </location>
    <ligand>
        <name>Mn(2+)</name>
        <dbReference type="ChEBI" id="CHEBI:29035"/>
    </ligand>
</feature>
<reference evidence="11 12" key="1">
    <citation type="journal article" date="2011" name="Int. J. Syst. Evol. Microbiol.">
        <title>Zhongshania antarctica gen. nov., sp. nov. and Zhongshania guokunii sp. nov., gammaproteobacteria respectively isolated from coastal attached (fast) ice and surface seawater of the Antarctic.</title>
        <authorList>
            <person name="Li H.J."/>
            <person name="Zhang X.Y."/>
            <person name="Chen C.X."/>
            <person name="Zhang Y.J."/>
            <person name="Gao Z.M."/>
            <person name="Yu Y."/>
            <person name="Chen X.L."/>
            <person name="Chen B."/>
            <person name="Zhang Y.Z."/>
        </authorList>
    </citation>
    <scope>NUCLEOTIDE SEQUENCE [LARGE SCALE GENOMIC DNA]</scope>
    <source>
        <strain evidence="11 12">R06B22</strain>
    </source>
</reference>
<evidence type="ECO:0000256" key="9">
    <source>
        <dbReference type="ARBA" id="ARBA00047371"/>
    </source>
</evidence>
<evidence type="ECO:0000313" key="11">
    <source>
        <dbReference type="EMBL" id="MEX1664309.1"/>
    </source>
</evidence>
<dbReference type="Gene3D" id="3.90.228.20">
    <property type="match status" value="1"/>
</dbReference>
<proteinExistence type="inferred from homology"/>
<keyword evidence="4 10" id="KW-0312">Gluconeogenesis</keyword>
<dbReference type="SUPFAM" id="SSF68923">
    <property type="entry name" value="PEP carboxykinase N-terminal domain"/>
    <property type="match status" value="1"/>
</dbReference>
<dbReference type="HAMAP" id="MF_00453">
    <property type="entry name" value="PEPCK_ATP"/>
    <property type="match status" value="1"/>
</dbReference>
<dbReference type="PANTHER" id="PTHR30031:SF0">
    <property type="entry name" value="PHOSPHOENOLPYRUVATE CARBOXYKINASE (ATP)"/>
    <property type="match status" value="1"/>
</dbReference>
<feature type="binding site" evidence="10">
    <location>
        <position position="212"/>
    </location>
    <ligand>
        <name>substrate</name>
    </ligand>
</feature>
<feature type="binding site" evidence="10">
    <location>
        <position position="302"/>
    </location>
    <ligand>
        <name>ATP</name>
        <dbReference type="ChEBI" id="CHEBI:30616"/>
    </ligand>
</feature>
<accession>A0ABV3TRT4</accession>
<dbReference type="Gene3D" id="3.40.449.10">
    <property type="entry name" value="Phosphoenolpyruvate Carboxykinase, domain 1"/>
    <property type="match status" value="1"/>
</dbReference>
<comment type="similarity">
    <text evidence="2 10">Belongs to the phosphoenolpyruvate carboxykinase (ATP) family.</text>
</comment>
<feature type="binding site" evidence="10">
    <location>
        <position position="237"/>
    </location>
    <ligand>
        <name>Mn(2+)</name>
        <dbReference type="ChEBI" id="CHEBI:29035"/>
    </ligand>
</feature>
<comment type="pathway">
    <text evidence="1 10">Carbohydrate biosynthesis; gluconeogenesis.</text>
</comment>
<dbReference type="EC" id="4.1.1.49" evidence="3 10"/>
<evidence type="ECO:0000256" key="4">
    <source>
        <dbReference type="ARBA" id="ARBA00022432"/>
    </source>
</evidence>
<name>A0ABV3TRT4_9GAMM</name>
<keyword evidence="10" id="KW-0479">Metal-binding</keyword>
<comment type="function">
    <text evidence="10">Involved in the gluconeogenesis. Catalyzes the conversion of oxaloacetate (OAA) to phosphoenolpyruvate (PEP) through direct phosphoryl transfer between the nucleoside triphosphate and OAA.</text>
</comment>
<keyword evidence="7 10" id="KW-0067">ATP-binding</keyword>
<evidence type="ECO:0000256" key="2">
    <source>
        <dbReference type="ARBA" id="ARBA00006052"/>
    </source>
</evidence>
<feature type="binding site" evidence="10">
    <location>
        <begin position="253"/>
        <end position="261"/>
    </location>
    <ligand>
        <name>ATP</name>
        <dbReference type="ChEBI" id="CHEBI:30616"/>
    </ligand>
</feature>
<evidence type="ECO:0000256" key="5">
    <source>
        <dbReference type="ARBA" id="ARBA00022741"/>
    </source>
</evidence>
<dbReference type="InterPro" id="IPR015994">
    <property type="entry name" value="PEPCK_ATP_CS"/>
</dbReference>
<dbReference type="RefSeq" id="WP_368374433.1">
    <property type="nucleotide sequence ID" value="NZ_JBFRYB010000001.1"/>
</dbReference>
<dbReference type="NCBIfam" id="NF006821">
    <property type="entry name" value="PRK09344.1-3"/>
    <property type="match status" value="1"/>
</dbReference>